<comment type="caution">
    <text evidence="7">The sequence shown here is derived from an EMBL/GenBank/DDBJ whole genome shotgun (WGS) entry which is preliminary data.</text>
</comment>
<dbReference type="PROSITE" id="PS51257">
    <property type="entry name" value="PROKAR_LIPOPROTEIN"/>
    <property type="match status" value="1"/>
</dbReference>
<dbReference type="InterPro" id="IPR051313">
    <property type="entry name" value="Bact_iron-sidero_bind"/>
</dbReference>
<gene>
    <name evidence="7" type="ORF">GCM10009768_09170</name>
</gene>
<accession>A0ABP4XH24</accession>
<dbReference type="EMBL" id="BAAAOB010000001">
    <property type="protein sequence ID" value="GAA1782419.1"/>
    <property type="molecule type" value="Genomic_DNA"/>
</dbReference>
<dbReference type="PROSITE" id="PS50983">
    <property type="entry name" value="FE_B12_PBP"/>
    <property type="match status" value="1"/>
</dbReference>
<evidence type="ECO:0000256" key="2">
    <source>
        <dbReference type="ARBA" id="ARBA00008814"/>
    </source>
</evidence>
<evidence type="ECO:0000313" key="7">
    <source>
        <dbReference type="EMBL" id="GAA1782419.1"/>
    </source>
</evidence>
<organism evidence="7 8">
    <name type="scientific">Leucobacter iarius</name>
    <dbReference type="NCBI Taxonomy" id="333963"/>
    <lineage>
        <taxon>Bacteria</taxon>
        <taxon>Bacillati</taxon>
        <taxon>Actinomycetota</taxon>
        <taxon>Actinomycetes</taxon>
        <taxon>Micrococcales</taxon>
        <taxon>Microbacteriaceae</taxon>
        <taxon>Leucobacter</taxon>
    </lineage>
</organism>
<sequence>MFWLRRSAPIAALLAAVLALSACAGGSSAEPAADATGGAGFPVTIEHVHGKTEIPAKPKRIVTIGWMTEDIVAALGTAPVGVPSAWGGDKDGFTPWFRSQVTEVLKADLPTVLKEGEDPDFEQILSLQPDLILAPHSGVTETQYQRLSEIAPTVAYAERPWTSGSWKKLTRTVATALGEKALGEKLIAQTEDRIDAAVKAHPKLRGTDFLYGLTLPEGSTELGLYISKDPRVAFLREFGLVDSPDLGKALGNIGSDDFYGAVSLEKLGEIKTDLFVGWSRSASETKATLANPVFSRWTPIADGRFYFIEDETMGMATNGPTVLSIPWAIDAGFVDELSKAAEGGSVVRPAKP</sequence>
<evidence type="ECO:0000256" key="3">
    <source>
        <dbReference type="ARBA" id="ARBA00022448"/>
    </source>
</evidence>
<dbReference type="PANTHER" id="PTHR30532">
    <property type="entry name" value="IRON III DICITRATE-BINDING PERIPLASMIC PROTEIN"/>
    <property type="match status" value="1"/>
</dbReference>
<proteinExistence type="inferred from homology"/>
<evidence type="ECO:0000313" key="8">
    <source>
        <dbReference type="Proteomes" id="UP001500851"/>
    </source>
</evidence>
<dbReference type="RefSeq" id="WP_344029890.1">
    <property type="nucleotide sequence ID" value="NZ_BAAAOB010000001.1"/>
</dbReference>
<feature type="signal peptide" evidence="5">
    <location>
        <begin position="1"/>
        <end position="24"/>
    </location>
</feature>
<feature type="domain" description="Fe/B12 periplasmic-binding" evidence="6">
    <location>
        <begin position="60"/>
        <end position="345"/>
    </location>
</feature>
<dbReference type="Gene3D" id="3.40.50.1980">
    <property type="entry name" value="Nitrogenase molybdenum iron protein domain"/>
    <property type="match status" value="2"/>
</dbReference>
<evidence type="ECO:0000259" key="6">
    <source>
        <dbReference type="PROSITE" id="PS50983"/>
    </source>
</evidence>
<dbReference type="PANTHER" id="PTHR30532:SF24">
    <property type="entry name" value="FERRIC ENTEROBACTIN-BINDING PERIPLASMIC PROTEIN FEPB"/>
    <property type="match status" value="1"/>
</dbReference>
<dbReference type="Pfam" id="PF01497">
    <property type="entry name" value="Peripla_BP_2"/>
    <property type="match status" value="1"/>
</dbReference>
<dbReference type="Proteomes" id="UP001500851">
    <property type="component" value="Unassembled WGS sequence"/>
</dbReference>
<reference evidence="8" key="1">
    <citation type="journal article" date="2019" name="Int. J. Syst. Evol. Microbiol.">
        <title>The Global Catalogue of Microorganisms (GCM) 10K type strain sequencing project: providing services to taxonomists for standard genome sequencing and annotation.</title>
        <authorList>
            <consortium name="The Broad Institute Genomics Platform"/>
            <consortium name="The Broad Institute Genome Sequencing Center for Infectious Disease"/>
            <person name="Wu L."/>
            <person name="Ma J."/>
        </authorList>
    </citation>
    <scope>NUCLEOTIDE SEQUENCE [LARGE SCALE GENOMIC DNA]</scope>
    <source>
        <strain evidence="8">JCM 14736</strain>
    </source>
</reference>
<dbReference type="InterPro" id="IPR002491">
    <property type="entry name" value="ABC_transptr_periplasmic_BD"/>
</dbReference>
<comment type="similarity">
    <text evidence="2">Belongs to the bacterial solute-binding protein 8 family.</text>
</comment>
<keyword evidence="8" id="KW-1185">Reference proteome</keyword>
<feature type="chain" id="PRO_5045673988" evidence="5">
    <location>
        <begin position="25"/>
        <end position="352"/>
    </location>
</feature>
<protein>
    <submittedName>
        <fullName evidence="7">ABC transporter substrate-binding protein</fullName>
    </submittedName>
</protein>
<evidence type="ECO:0000256" key="5">
    <source>
        <dbReference type="SAM" id="SignalP"/>
    </source>
</evidence>
<dbReference type="SUPFAM" id="SSF53807">
    <property type="entry name" value="Helical backbone' metal receptor"/>
    <property type="match status" value="1"/>
</dbReference>
<dbReference type="CDD" id="cd01146">
    <property type="entry name" value="FhuD"/>
    <property type="match status" value="1"/>
</dbReference>
<name>A0ABP4XH24_9MICO</name>
<keyword evidence="4 5" id="KW-0732">Signal</keyword>
<evidence type="ECO:0000256" key="1">
    <source>
        <dbReference type="ARBA" id="ARBA00004196"/>
    </source>
</evidence>
<comment type="subcellular location">
    <subcellularLocation>
        <location evidence="1">Cell envelope</location>
    </subcellularLocation>
</comment>
<keyword evidence="3" id="KW-0813">Transport</keyword>
<evidence type="ECO:0000256" key="4">
    <source>
        <dbReference type="ARBA" id="ARBA00022729"/>
    </source>
</evidence>